<dbReference type="EMBL" id="WWNE01000009">
    <property type="protein sequence ID" value="NBG66718.1"/>
    <property type="molecule type" value="Genomic_DNA"/>
</dbReference>
<reference evidence="3 4" key="1">
    <citation type="submission" date="2019-12" db="EMBL/GenBank/DDBJ databases">
        <authorList>
            <person name="Zhao J."/>
        </authorList>
    </citation>
    <scope>NUCLEOTIDE SEQUENCE [LARGE SCALE GENOMIC DNA]</scope>
    <source>
        <strain evidence="3 4">S-15</strain>
    </source>
</reference>
<dbReference type="RefSeq" id="WP_160633676.1">
    <property type="nucleotide sequence ID" value="NZ_WWNE01000009.1"/>
</dbReference>
<keyword evidence="1" id="KW-0732">Signal</keyword>
<evidence type="ECO:0000313" key="3">
    <source>
        <dbReference type="EMBL" id="NBG66718.1"/>
    </source>
</evidence>
<comment type="caution">
    <text evidence="3">The sequence shown here is derived from an EMBL/GenBank/DDBJ whole genome shotgun (WGS) entry which is preliminary data.</text>
</comment>
<protein>
    <submittedName>
        <fullName evidence="3">DUF5103 domain-containing protein</fullName>
    </submittedName>
</protein>
<evidence type="ECO:0000313" key="4">
    <source>
        <dbReference type="Proteomes" id="UP000470771"/>
    </source>
</evidence>
<proteinExistence type="predicted"/>
<dbReference type="AlphaFoldDB" id="A0A6N9NJ56"/>
<dbReference type="Proteomes" id="UP000470771">
    <property type="component" value="Unassembled WGS sequence"/>
</dbReference>
<accession>A0A6N9NJ56</accession>
<name>A0A6N9NJ56_9FLAO</name>
<gene>
    <name evidence="3" type="ORF">GQN54_11385</name>
</gene>
<evidence type="ECO:0000256" key="1">
    <source>
        <dbReference type="SAM" id="SignalP"/>
    </source>
</evidence>
<feature type="signal peptide" evidence="1">
    <location>
        <begin position="1"/>
        <end position="21"/>
    </location>
</feature>
<dbReference type="PROSITE" id="PS51257">
    <property type="entry name" value="PROKAR_LIPOPROTEIN"/>
    <property type="match status" value="1"/>
</dbReference>
<keyword evidence="4" id="KW-1185">Reference proteome</keyword>
<dbReference type="Pfam" id="PF17116">
    <property type="entry name" value="T9SS_plug_1st"/>
    <property type="match status" value="1"/>
</dbReference>
<dbReference type="InterPro" id="IPR031345">
    <property type="entry name" value="T9SS_Plug_N"/>
</dbReference>
<evidence type="ECO:0000259" key="2">
    <source>
        <dbReference type="Pfam" id="PF17116"/>
    </source>
</evidence>
<feature type="chain" id="PRO_5026847162" evidence="1">
    <location>
        <begin position="22"/>
        <end position="446"/>
    </location>
</feature>
<sequence length="446" mass="52836">MRKIQLSILCVILLACNPSKNASKPPKEITSNDNVSSTTNDNTDYYEENFLRYEDHIYKENVKTVKLFQKDFPMTYPLLFMRDNGQLTLSFDVMGKKFETYNYSFVHCDANWEPSILIQPEYMSGFANGFVEDYKFSFNTTQPYINYQLNFPTNDFKFIKSGNYLLKVYSNGNEEDLLLTKQFYVVDNKVEVVANVKAATLARYRDFKHEVDFSILHPDYTINDPFQELNVVIRQNFRWDNAITGLKPLYMKGGELDYNYEDKNLFWAGNEFRNFDIKDLRYQSMNVGSIAYEEDNKYHVYLFPENSRAHIRYLTQQDLNGQFLVKRDDSRDSFNEADYANVHFNLKMEQPLANGDLYVFGRLTNWEFNEEFKMQYDYENKAYTASPYLKQGYYNYIYAFLPDGEKEGDLFTVEGSHFETQNEYYIFVYHRPMGTVYDQLISVSFN</sequence>
<feature type="domain" description="Type 9 secretion system plug protein N-terminal" evidence="2">
    <location>
        <begin position="62"/>
        <end position="186"/>
    </location>
</feature>
<organism evidence="3 4">
    <name type="scientific">Acidiluteibacter ferrifornacis</name>
    <dbReference type="NCBI Taxonomy" id="2692424"/>
    <lineage>
        <taxon>Bacteria</taxon>
        <taxon>Pseudomonadati</taxon>
        <taxon>Bacteroidota</taxon>
        <taxon>Flavobacteriia</taxon>
        <taxon>Flavobacteriales</taxon>
        <taxon>Cryomorphaceae</taxon>
        <taxon>Acidiluteibacter</taxon>
    </lineage>
</organism>